<dbReference type="SUPFAM" id="SSF49472">
    <property type="entry name" value="Transthyretin (synonym: prealbumin)"/>
    <property type="match status" value="1"/>
</dbReference>
<name>A0A383BMW7_9ZZZZ</name>
<feature type="non-terminal residue" evidence="2">
    <location>
        <position position="66"/>
    </location>
</feature>
<reference evidence="2" key="1">
    <citation type="submission" date="2018-05" db="EMBL/GenBank/DDBJ databases">
        <authorList>
            <person name="Lanie J.A."/>
            <person name="Ng W.-L."/>
            <person name="Kazmierczak K.M."/>
            <person name="Andrzejewski T.M."/>
            <person name="Davidsen T.M."/>
            <person name="Wayne K.J."/>
            <person name="Tettelin H."/>
            <person name="Glass J.I."/>
            <person name="Rusch D."/>
            <person name="Podicherti R."/>
            <person name="Tsui H.-C.T."/>
            <person name="Winkler M.E."/>
        </authorList>
    </citation>
    <scope>NUCLEOTIDE SEQUENCE</scope>
</reference>
<proteinExistence type="predicted"/>
<dbReference type="Gene3D" id="2.60.40.180">
    <property type="entry name" value="Transthyretin/hydroxyisourate hydrolase domain"/>
    <property type="match status" value="1"/>
</dbReference>
<accession>A0A383BMW7</accession>
<dbReference type="PANTHER" id="PTHR10395:SF7">
    <property type="entry name" value="5-HYDROXYISOURATE HYDROLASE"/>
    <property type="match status" value="1"/>
</dbReference>
<evidence type="ECO:0000313" key="2">
    <source>
        <dbReference type="EMBL" id="SVE21556.1"/>
    </source>
</evidence>
<feature type="domain" description="Transthyretin/hydroxyisourate hydrolase" evidence="1">
    <location>
        <begin position="6"/>
        <end position="65"/>
    </location>
</feature>
<gene>
    <name evidence="2" type="ORF">METZ01_LOCUS474410</name>
</gene>
<dbReference type="InterPro" id="IPR023416">
    <property type="entry name" value="Transthyretin/HIU_hydrolase_d"/>
</dbReference>
<protein>
    <recommendedName>
        <fullName evidence="1">Transthyretin/hydroxyisourate hydrolase domain-containing protein</fullName>
    </recommendedName>
</protein>
<dbReference type="AlphaFoldDB" id="A0A383BMW7"/>
<sequence length="66" mass="7232">MARPPITTHVLDLVNGKPASGIDVHLHQGDKLIADGTTNEDGRVESWSQDYSLATGKYRLVFNVEP</sequence>
<dbReference type="Pfam" id="PF00576">
    <property type="entry name" value="Transthyretin"/>
    <property type="match status" value="1"/>
</dbReference>
<dbReference type="PROSITE" id="PS00768">
    <property type="entry name" value="TRANSTHYRETIN_1"/>
    <property type="match status" value="1"/>
</dbReference>
<dbReference type="EMBL" id="UINC01201971">
    <property type="protein sequence ID" value="SVE21556.1"/>
    <property type="molecule type" value="Genomic_DNA"/>
</dbReference>
<dbReference type="InterPro" id="IPR023418">
    <property type="entry name" value="Thyroxine_BS"/>
</dbReference>
<organism evidence="2">
    <name type="scientific">marine metagenome</name>
    <dbReference type="NCBI Taxonomy" id="408172"/>
    <lineage>
        <taxon>unclassified sequences</taxon>
        <taxon>metagenomes</taxon>
        <taxon>ecological metagenomes</taxon>
    </lineage>
</organism>
<dbReference type="PANTHER" id="PTHR10395">
    <property type="entry name" value="URICASE AND TRANSTHYRETIN-RELATED"/>
    <property type="match status" value="1"/>
</dbReference>
<evidence type="ECO:0000259" key="1">
    <source>
        <dbReference type="Pfam" id="PF00576"/>
    </source>
</evidence>
<dbReference type="GO" id="GO:0006144">
    <property type="term" value="P:purine nucleobase metabolic process"/>
    <property type="evidence" value="ECO:0007669"/>
    <property type="project" value="TreeGrafter"/>
</dbReference>
<dbReference type="InterPro" id="IPR036817">
    <property type="entry name" value="Transthyretin/HIU_hydrolase_sf"/>
</dbReference>